<dbReference type="AlphaFoldDB" id="A0A644U6Z9"/>
<organism evidence="1">
    <name type="scientific">bioreactor metagenome</name>
    <dbReference type="NCBI Taxonomy" id="1076179"/>
    <lineage>
        <taxon>unclassified sequences</taxon>
        <taxon>metagenomes</taxon>
        <taxon>ecological metagenomes</taxon>
    </lineage>
</organism>
<name>A0A644U6Z9_9ZZZZ</name>
<protein>
    <recommendedName>
        <fullName evidence="2">Secretion system C-terminal sorting domain-containing protein</fullName>
    </recommendedName>
</protein>
<comment type="caution">
    <text evidence="1">The sequence shown here is derived from an EMBL/GenBank/DDBJ whole genome shotgun (WGS) entry which is preliminary data.</text>
</comment>
<dbReference type="EMBL" id="VSSQ01000082">
    <property type="protein sequence ID" value="MPL74663.1"/>
    <property type="molecule type" value="Genomic_DNA"/>
</dbReference>
<proteinExistence type="predicted"/>
<dbReference type="InterPro" id="IPR014867">
    <property type="entry name" value="Spore_coat_CotH_CotH2/3/7"/>
</dbReference>
<evidence type="ECO:0008006" key="2">
    <source>
        <dbReference type="Google" id="ProtNLM"/>
    </source>
</evidence>
<evidence type="ECO:0000313" key="1">
    <source>
        <dbReference type="EMBL" id="MPL74663.1"/>
    </source>
</evidence>
<sequence length="784" mass="88266">MDTLKCVLSRVSFLLLFALIQGGTKAQTYDTISNWDGIAREWYISTGTGGYAGNPLPDAVNNSEGCFRVVTGSGLYDFMICDLDGPVNFDENPRYRIKVLAPSSGGHVVLKFENYNNTASQEMLMTPVPGQWTDLVFDFSGLSYNNLTRMVIFYDFMGTAAGKEWFIDDVLSETPGPLTLESHLPIFVINTFGVPIQDEPKIDGHLGIIDNGAGNMNNLNDPYNHYDGAIGIEIRGQSSQMFPKKSYSFETRTASGSNLNVPLLGMPQENDWVLYAPYSDKSMLRNVVTFAMARRMEGYVTRTRFCEVVVNNDYKGVYVLMERIKRDANRVDIATLNPDEVSGDDVTGGYILRVDKLDPDYIPDMDGWVSSVNPTYPQAVPVTFQYFYPKNDEIVQPQRAYIRDFVTAAEAALAGNNFLSRTEGYIRYLDLPSFVDFMLLNEISKEVDKYKYSTYFYKHKDSDGGKLFAGPPWDFNLGYGNVDYWPEGLSTSGWLYATVTSGNPGMMYWWKRLMDDSYFRDLAKTRWQMLRQTTLTNAYIHSVIDSLVEHIGDAKERNYQRWPILGQYVWPNYNWQNNTYADEVDYFEDFLFDRLAWMDYNMPGSSLAPWAGIYAEGNRIRVQLYGDYFRTDKLRKEFFSLNNAPGIINIQQVIYIDASCCDLLLSADPAAFPAISVNIGNAAVNSWDDIVSSTLAASGVPGADAGPENVSVGYSPGLLSISCRTPELLPEKCEIYNVSGQLFASVRLDKCALNSIPVQLSPGIWILRLTGRNTQLVKRFVVAL</sequence>
<accession>A0A644U6Z9</accession>
<reference evidence="1" key="1">
    <citation type="submission" date="2019-08" db="EMBL/GenBank/DDBJ databases">
        <authorList>
            <person name="Kucharzyk K."/>
            <person name="Murdoch R.W."/>
            <person name="Higgins S."/>
            <person name="Loffler F."/>
        </authorList>
    </citation>
    <scope>NUCLEOTIDE SEQUENCE</scope>
</reference>
<gene>
    <name evidence="1" type="ORF">SDC9_20480</name>
</gene>
<dbReference type="Pfam" id="PF08757">
    <property type="entry name" value="CotH"/>
    <property type="match status" value="1"/>
</dbReference>